<evidence type="ECO:0000256" key="15">
    <source>
        <dbReference type="SAM" id="Phobius"/>
    </source>
</evidence>
<evidence type="ECO:0000313" key="20">
    <source>
        <dbReference type="Proteomes" id="UP000192578"/>
    </source>
</evidence>
<keyword evidence="11" id="KW-1071">Ligand-gated ion channel</keyword>
<evidence type="ECO:0000259" key="18">
    <source>
        <dbReference type="Pfam" id="PF02932"/>
    </source>
</evidence>
<evidence type="ECO:0000256" key="5">
    <source>
        <dbReference type="ARBA" id="ARBA00023018"/>
    </source>
</evidence>
<gene>
    <name evidence="19" type="ORF">BV898_02668</name>
</gene>
<dbReference type="CDD" id="cd19064">
    <property type="entry name" value="LGIC_TM_nAChR"/>
    <property type="match status" value="1"/>
</dbReference>
<dbReference type="AlphaFoldDB" id="A0A1W0X846"/>
<dbReference type="InterPro" id="IPR006202">
    <property type="entry name" value="Neur_chan_lig-bd"/>
</dbReference>
<reference evidence="20" key="1">
    <citation type="submission" date="2017-01" db="EMBL/GenBank/DDBJ databases">
        <title>Comparative genomics of anhydrobiosis in the tardigrade Hypsibius dujardini.</title>
        <authorList>
            <person name="Yoshida Y."/>
            <person name="Koutsovoulos G."/>
            <person name="Laetsch D."/>
            <person name="Stevens L."/>
            <person name="Kumar S."/>
            <person name="Horikawa D."/>
            <person name="Ishino K."/>
            <person name="Komine S."/>
            <person name="Tomita M."/>
            <person name="Blaxter M."/>
            <person name="Arakawa K."/>
        </authorList>
    </citation>
    <scope>NUCLEOTIDE SEQUENCE [LARGE SCALE GENOMIC DNA]</scope>
    <source>
        <strain evidence="20">Z151</strain>
    </source>
</reference>
<evidence type="ECO:0000256" key="11">
    <source>
        <dbReference type="ARBA" id="ARBA00023286"/>
    </source>
</evidence>
<feature type="domain" description="Neurotransmitter-gated ion-channel ligand-binding" evidence="17">
    <location>
        <begin position="39"/>
        <end position="248"/>
    </location>
</feature>
<name>A0A1W0X846_HYPEX</name>
<dbReference type="InterPro" id="IPR036734">
    <property type="entry name" value="Neur_chan_lig-bd_sf"/>
</dbReference>
<dbReference type="InterPro" id="IPR002394">
    <property type="entry name" value="Nicotinic_acetylcholine_rcpt"/>
</dbReference>
<feature type="region of interest" description="Disordered" evidence="14">
    <location>
        <begin position="409"/>
        <end position="429"/>
    </location>
</feature>
<keyword evidence="12" id="KW-0407">Ion channel</keyword>
<dbReference type="Proteomes" id="UP000192578">
    <property type="component" value="Unassembled WGS sequence"/>
</dbReference>
<keyword evidence="7 15" id="KW-0472">Membrane</keyword>
<dbReference type="SUPFAM" id="SSF63712">
    <property type="entry name" value="Nicotinic receptor ligand binding domain-like"/>
    <property type="match status" value="1"/>
</dbReference>
<feature type="transmembrane region" description="Helical" evidence="15">
    <location>
        <begin position="279"/>
        <end position="301"/>
    </location>
</feature>
<dbReference type="Pfam" id="PF02932">
    <property type="entry name" value="Neur_chan_memb"/>
    <property type="match status" value="1"/>
</dbReference>
<dbReference type="SUPFAM" id="SSF90112">
    <property type="entry name" value="Neurotransmitter-gated ion-channel transmembrane pore"/>
    <property type="match status" value="1"/>
</dbReference>
<accession>A0A1W0X846</accession>
<dbReference type="PRINTS" id="PR00254">
    <property type="entry name" value="NICOTINICR"/>
</dbReference>
<evidence type="ECO:0000256" key="12">
    <source>
        <dbReference type="ARBA" id="ARBA00023303"/>
    </source>
</evidence>
<keyword evidence="9 19" id="KW-0675">Receptor</keyword>
<evidence type="ECO:0000256" key="6">
    <source>
        <dbReference type="ARBA" id="ARBA00023065"/>
    </source>
</evidence>
<evidence type="ECO:0000259" key="17">
    <source>
        <dbReference type="Pfam" id="PF02931"/>
    </source>
</evidence>
<dbReference type="PANTHER" id="PTHR18945">
    <property type="entry name" value="NEUROTRANSMITTER GATED ION CHANNEL"/>
    <property type="match status" value="1"/>
</dbReference>
<evidence type="ECO:0000256" key="8">
    <source>
        <dbReference type="ARBA" id="ARBA00023157"/>
    </source>
</evidence>
<dbReference type="PRINTS" id="PR00252">
    <property type="entry name" value="NRIONCHANNEL"/>
</dbReference>
<dbReference type="InterPro" id="IPR006029">
    <property type="entry name" value="Neurotrans-gated_channel_TM"/>
</dbReference>
<keyword evidence="2" id="KW-1003">Cell membrane</keyword>
<keyword evidence="3 15" id="KW-0812">Transmembrane</keyword>
<evidence type="ECO:0000256" key="1">
    <source>
        <dbReference type="ARBA" id="ARBA00022448"/>
    </source>
</evidence>
<dbReference type="GO" id="GO:0045211">
    <property type="term" value="C:postsynaptic membrane"/>
    <property type="evidence" value="ECO:0007669"/>
    <property type="project" value="InterPro"/>
</dbReference>
<comment type="subcellular location">
    <subcellularLocation>
        <location evidence="13">Synaptic cell membrane</location>
        <topology evidence="13">Multi-pass membrane protein</topology>
    </subcellularLocation>
</comment>
<keyword evidence="20" id="KW-1185">Reference proteome</keyword>
<feature type="transmembrane region" description="Helical" evidence="15">
    <location>
        <begin position="313"/>
        <end position="334"/>
    </location>
</feature>
<organism evidence="19 20">
    <name type="scientific">Hypsibius exemplaris</name>
    <name type="common">Freshwater tardigrade</name>
    <dbReference type="NCBI Taxonomy" id="2072580"/>
    <lineage>
        <taxon>Eukaryota</taxon>
        <taxon>Metazoa</taxon>
        <taxon>Ecdysozoa</taxon>
        <taxon>Tardigrada</taxon>
        <taxon>Eutardigrada</taxon>
        <taxon>Parachela</taxon>
        <taxon>Hypsibioidea</taxon>
        <taxon>Hypsibiidae</taxon>
        <taxon>Hypsibius</taxon>
    </lineage>
</organism>
<keyword evidence="6" id="KW-0406">Ion transport</keyword>
<evidence type="ECO:0000256" key="9">
    <source>
        <dbReference type="ARBA" id="ARBA00023170"/>
    </source>
</evidence>
<feature type="transmembrane region" description="Helical" evidence="15">
    <location>
        <begin position="251"/>
        <end position="273"/>
    </location>
</feature>
<feature type="chain" id="PRO_5012393375" evidence="16">
    <location>
        <begin position="23"/>
        <end position="550"/>
    </location>
</feature>
<feature type="signal peptide" evidence="16">
    <location>
        <begin position="1"/>
        <end position="22"/>
    </location>
</feature>
<comment type="caution">
    <text evidence="19">The sequence shown here is derived from an EMBL/GenBank/DDBJ whole genome shotgun (WGS) entry which is preliminary data.</text>
</comment>
<dbReference type="Gene3D" id="1.20.58.390">
    <property type="entry name" value="Neurotransmitter-gated ion-channel transmembrane domain"/>
    <property type="match status" value="2"/>
</dbReference>
<dbReference type="InterPro" id="IPR038050">
    <property type="entry name" value="Neuro_actylchol_rec"/>
</dbReference>
<keyword evidence="10" id="KW-0325">Glycoprotein</keyword>
<protein>
    <submittedName>
        <fullName evidence="19">Acetylcholine receptor subunit beta-like 1</fullName>
    </submittedName>
</protein>
<dbReference type="OrthoDB" id="10045601at2759"/>
<evidence type="ECO:0000256" key="10">
    <source>
        <dbReference type="ARBA" id="ARBA00023180"/>
    </source>
</evidence>
<dbReference type="EMBL" id="MTYJ01000011">
    <property type="protein sequence ID" value="OQV23550.1"/>
    <property type="molecule type" value="Genomic_DNA"/>
</dbReference>
<dbReference type="GO" id="GO:0004888">
    <property type="term" value="F:transmembrane signaling receptor activity"/>
    <property type="evidence" value="ECO:0007669"/>
    <property type="project" value="InterPro"/>
</dbReference>
<dbReference type="GO" id="GO:0022848">
    <property type="term" value="F:acetylcholine-gated monoatomic cation-selective channel activity"/>
    <property type="evidence" value="ECO:0007669"/>
    <property type="project" value="InterPro"/>
</dbReference>
<keyword evidence="8" id="KW-1015">Disulfide bond</keyword>
<dbReference type="FunFam" id="2.70.170.10:FF:000028">
    <property type="entry name" value="AcetylCholine Receptor"/>
    <property type="match status" value="1"/>
</dbReference>
<evidence type="ECO:0000256" key="4">
    <source>
        <dbReference type="ARBA" id="ARBA00022989"/>
    </source>
</evidence>
<evidence type="ECO:0000256" key="2">
    <source>
        <dbReference type="ARBA" id="ARBA00022475"/>
    </source>
</evidence>
<evidence type="ECO:0000256" key="3">
    <source>
        <dbReference type="ARBA" id="ARBA00022692"/>
    </source>
</evidence>
<sequence length="550" mass="62873">MRNKIATLPACFWLTIWWGCLWMNETCSVVAVEYGSDDQQRLVKDLFQGYDKLIRPGNPQEKTVVIFQINLAVIIFVNDQKQEMKINGYLDLTWKDERLKYVEAAYGGNLSTLRMPSGKVWQPEIALVSTTDGKYGPSYRSNVLISTTGDVQWVPPFIYKSSCHIDPKFFPFDVQICKMYFRSLTYNSDEVELRFIQDGNHSNFEVKDYRNNQTSGTWDLLDAPIHAHKLVINGVSRDYVECSLVLRRMSLFYVVTILLPCIMISFLTGFVFLLPSKGKTNVCLSILFAIVVFLLLMSNILPPGDTLPLLSEFLFFTFIMNVLSTFFTVLTININYRGPNTHTMPTWMRILFLQVMPVMLCMCRPVRHTPKARIRRKAPFLKEQYSPVAMYHNPQCAQPMPLLGPSGEAEDFHHSDRLHPDQATGSGRRGSPILALRLTPIRTKRMINKATSPIIVSQRSIDSIISKEVEMFAELLADVPGYQDALKAVAYIAGNMERKTDRAEITDDWRFMSLVIDRLLLWIFFIVTSAGSMGIILNSPFLFDSRQKLA</sequence>
<keyword evidence="4 15" id="KW-1133">Transmembrane helix</keyword>
<dbReference type="Gene3D" id="2.70.170.10">
    <property type="entry name" value="Neurotransmitter-gated ion-channel ligand-binding domain"/>
    <property type="match status" value="1"/>
</dbReference>
<feature type="domain" description="Neurotransmitter-gated ion-channel transmembrane" evidence="18">
    <location>
        <begin position="257"/>
        <end position="535"/>
    </location>
</feature>
<dbReference type="InterPro" id="IPR036719">
    <property type="entry name" value="Neuro-gated_channel_TM_sf"/>
</dbReference>
<proteinExistence type="predicted"/>
<evidence type="ECO:0000256" key="16">
    <source>
        <dbReference type="SAM" id="SignalP"/>
    </source>
</evidence>
<dbReference type="Pfam" id="PF02931">
    <property type="entry name" value="Neur_chan_LBD"/>
    <property type="match status" value="1"/>
</dbReference>
<evidence type="ECO:0000313" key="19">
    <source>
        <dbReference type="EMBL" id="OQV23550.1"/>
    </source>
</evidence>
<evidence type="ECO:0000256" key="7">
    <source>
        <dbReference type="ARBA" id="ARBA00023136"/>
    </source>
</evidence>
<keyword evidence="1" id="KW-0813">Transport</keyword>
<keyword evidence="16" id="KW-0732">Signal</keyword>
<feature type="transmembrane region" description="Helical" evidence="15">
    <location>
        <begin position="519"/>
        <end position="543"/>
    </location>
</feature>
<feature type="compositionally biased region" description="Basic and acidic residues" evidence="14">
    <location>
        <begin position="410"/>
        <end position="420"/>
    </location>
</feature>
<dbReference type="InterPro" id="IPR006201">
    <property type="entry name" value="Neur_channel"/>
</dbReference>
<keyword evidence="5" id="KW-0770">Synapse</keyword>
<evidence type="ECO:0000256" key="13">
    <source>
        <dbReference type="ARBA" id="ARBA00034099"/>
    </source>
</evidence>
<evidence type="ECO:0000256" key="14">
    <source>
        <dbReference type="SAM" id="MobiDB-lite"/>
    </source>
</evidence>